<sequence>MTTKLVICIHLCHAEARFSLLLCQAPEIRMPFLTVKPNAHQPQRVPSLQVSDSESAHYLRASRCLLFRPDLQTA</sequence>
<evidence type="ECO:0000313" key="1">
    <source>
        <dbReference type="EMBL" id="MPC15156.1"/>
    </source>
</evidence>
<keyword evidence="2" id="KW-1185">Reference proteome</keyword>
<comment type="caution">
    <text evidence="1">The sequence shown here is derived from an EMBL/GenBank/DDBJ whole genome shotgun (WGS) entry which is preliminary data.</text>
</comment>
<dbReference type="AlphaFoldDB" id="A0A5B7D3N8"/>
<name>A0A5B7D3N8_PORTR</name>
<organism evidence="1 2">
    <name type="scientific">Portunus trituberculatus</name>
    <name type="common">Swimming crab</name>
    <name type="synonym">Neptunus trituberculatus</name>
    <dbReference type="NCBI Taxonomy" id="210409"/>
    <lineage>
        <taxon>Eukaryota</taxon>
        <taxon>Metazoa</taxon>
        <taxon>Ecdysozoa</taxon>
        <taxon>Arthropoda</taxon>
        <taxon>Crustacea</taxon>
        <taxon>Multicrustacea</taxon>
        <taxon>Malacostraca</taxon>
        <taxon>Eumalacostraca</taxon>
        <taxon>Eucarida</taxon>
        <taxon>Decapoda</taxon>
        <taxon>Pleocyemata</taxon>
        <taxon>Brachyura</taxon>
        <taxon>Eubrachyura</taxon>
        <taxon>Portunoidea</taxon>
        <taxon>Portunidae</taxon>
        <taxon>Portuninae</taxon>
        <taxon>Portunus</taxon>
    </lineage>
</organism>
<reference evidence="1 2" key="1">
    <citation type="submission" date="2019-05" db="EMBL/GenBank/DDBJ databases">
        <title>Another draft genome of Portunus trituberculatus and its Hox gene families provides insights of decapod evolution.</title>
        <authorList>
            <person name="Jeong J.-H."/>
            <person name="Song I."/>
            <person name="Kim S."/>
            <person name="Choi T."/>
            <person name="Kim D."/>
            <person name="Ryu S."/>
            <person name="Kim W."/>
        </authorList>
    </citation>
    <scope>NUCLEOTIDE SEQUENCE [LARGE SCALE GENOMIC DNA]</scope>
    <source>
        <tissue evidence="1">Muscle</tissue>
    </source>
</reference>
<dbReference type="EMBL" id="VSRR010000405">
    <property type="protein sequence ID" value="MPC15156.1"/>
    <property type="molecule type" value="Genomic_DNA"/>
</dbReference>
<protein>
    <submittedName>
        <fullName evidence="1">Uncharacterized protein</fullName>
    </submittedName>
</protein>
<gene>
    <name evidence="1" type="ORF">E2C01_007940</name>
</gene>
<proteinExistence type="predicted"/>
<dbReference type="Proteomes" id="UP000324222">
    <property type="component" value="Unassembled WGS sequence"/>
</dbReference>
<evidence type="ECO:0000313" key="2">
    <source>
        <dbReference type="Proteomes" id="UP000324222"/>
    </source>
</evidence>
<accession>A0A5B7D3N8</accession>